<evidence type="ECO:0000313" key="11">
    <source>
        <dbReference type="Proteomes" id="UP000244906"/>
    </source>
</evidence>
<evidence type="ECO:0000313" key="10">
    <source>
        <dbReference type="EMBL" id="PVZ71893.1"/>
    </source>
</evidence>
<evidence type="ECO:0000256" key="6">
    <source>
        <dbReference type="ARBA" id="ARBA00023002"/>
    </source>
</evidence>
<evidence type="ECO:0000256" key="8">
    <source>
        <dbReference type="ARBA" id="ARBA00047599"/>
    </source>
</evidence>
<dbReference type="PROSITE" id="PS50042">
    <property type="entry name" value="CNMP_BINDING_3"/>
    <property type="match status" value="1"/>
</dbReference>
<keyword evidence="11" id="KW-1185">Reference proteome</keyword>
<dbReference type="InterPro" id="IPR014710">
    <property type="entry name" value="RmlC-like_jellyroll"/>
</dbReference>
<dbReference type="RefSeq" id="WP_116685482.1">
    <property type="nucleotide sequence ID" value="NZ_CAWNYD010000001.1"/>
</dbReference>
<comment type="caution">
    <text evidence="10">The sequence shown here is derived from an EMBL/GenBank/DDBJ whole genome shotgun (WGS) entry which is preliminary data.</text>
</comment>
<dbReference type="GO" id="GO:0050136">
    <property type="term" value="F:NADH dehydrogenase (quinone) (non-electrogenic) activity"/>
    <property type="evidence" value="ECO:0007669"/>
    <property type="project" value="UniProtKB-EC"/>
</dbReference>
<dbReference type="SUPFAM" id="SSF51206">
    <property type="entry name" value="cAMP-binding domain-like"/>
    <property type="match status" value="1"/>
</dbReference>
<dbReference type="AlphaFoldDB" id="A0A2V1H0A0"/>
<keyword evidence="7" id="KW-0520">NAD</keyword>
<dbReference type="PANTHER" id="PTHR43706">
    <property type="entry name" value="NADH DEHYDROGENASE"/>
    <property type="match status" value="1"/>
</dbReference>
<comment type="similarity">
    <text evidence="1">Belongs to the NADH dehydrogenase family.</text>
</comment>
<dbReference type="PRINTS" id="PR00411">
    <property type="entry name" value="PNDRDTASEI"/>
</dbReference>
<dbReference type="Pfam" id="PF07992">
    <property type="entry name" value="Pyr_redox_2"/>
    <property type="match status" value="1"/>
</dbReference>
<dbReference type="Pfam" id="PF00027">
    <property type="entry name" value="cNMP_binding"/>
    <property type="match status" value="1"/>
</dbReference>
<dbReference type="SUPFAM" id="SSF51905">
    <property type="entry name" value="FAD/NAD(P)-binding domain"/>
    <property type="match status" value="2"/>
</dbReference>
<proteinExistence type="inferred from homology"/>
<dbReference type="PRINTS" id="PR00368">
    <property type="entry name" value="FADPNR"/>
</dbReference>
<protein>
    <recommendedName>
        <fullName evidence="2">NADH:ubiquinone reductase (non-electrogenic)</fullName>
        <ecNumber evidence="2">1.6.5.9</ecNumber>
    </recommendedName>
</protein>
<dbReference type="EMBL" id="QDDL01000001">
    <property type="protein sequence ID" value="PVZ71893.1"/>
    <property type="molecule type" value="Genomic_DNA"/>
</dbReference>
<keyword evidence="6" id="KW-0560">Oxidoreductase</keyword>
<gene>
    <name evidence="10" type="ORF">DC094_02405</name>
</gene>
<dbReference type="Proteomes" id="UP000244906">
    <property type="component" value="Unassembled WGS sequence"/>
</dbReference>
<organism evidence="10 11">
    <name type="scientific">Pelagibaculum spongiae</name>
    <dbReference type="NCBI Taxonomy" id="2080658"/>
    <lineage>
        <taxon>Bacteria</taxon>
        <taxon>Pseudomonadati</taxon>
        <taxon>Pseudomonadota</taxon>
        <taxon>Gammaproteobacteria</taxon>
        <taxon>Oceanospirillales</taxon>
        <taxon>Pelagibaculum</taxon>
    </lineage>
</organism>
<dbReference type="EC" id="1.6.5.9" evidence="2"/>
<dbReference type="InterPro" id="IPR036188">
    <property type="entry name" value="FAD/NAD-bd_sf"/>
</dbReference>
<evidence type="ECO:0000256" key="2">
    <source>
        <dbReference type="ARBA" id="ARBA00012637"/>
    </source>
</evidence>
<dbReference type="PANTHER" id="PTHR43706:SF47">
    <property type="entry name" value="EXTERNAL NADH-UBIQUINONE OXIDOREDUCTASE 1, MITOCHONDRIAL-RELATED"/>
    <property type="match status" value="1"/>
</dbReference>
<dbReference type="InterPro" id="IPR000595">
    <property type="entry name" value="cNMP-bd_dom"/>
</dbReference>
<name>A0A2V1H0A0_9GAMM</name>
<dbReference type="SMART" id="SM00100">
    <property type="entry name" value="cNMP"/>
    <property type="match status" value="1"/>
</dbReference>
<keyword evidence="4" id="KW-0274">FAD</keyword>
<evidence type="ECO:0000256" key="4">
    <source>
        <dbReference type="ARBA" id="ARBA00022827"/>
    </source>
</evidence>
<reference evidence="10 11" key="1">
    <citation type="submission" date="2018-04" db="EMBL/GenBank/DDBJ databases">
        <title>Thalassorhabdus spongiae gen. nov., sp. nov., isolated from a marine sponge in South-West Iceland.</title>
        <authorList>
            <person name="Knobloch S."/>
            <person name="Daussin A."/>
            <person name="Johannsson R."/>
            <person name="Marteinsson V.T."/>
        </authorList>
    </citation>
    <scope>NUCLEOTIDE SEQUENCE [LARGE SCALE GENOMIC DNA]</scope>
    <source>
        <strain evidence="10 11">Hp12</strain>
    </source>
</reference>
<feature type="domain" description="Cyclic nucleotide-binding" evidence="9">
    <location>
        <begin position="431"/>
        <end position="516"/>
    </location>
</feature>
<keyword evidence="3" id="KW-0285">Flavoprotein</keyword>
<dbReference type="InterPro" id="IPR023753">
    <property type="entry name" value="FAD/NAD-binding_dom"/>
</dbReference>
<dbReference type="Gene3D" id="2.60.120.10">
    <property type="entry name" value="Jelly Rolls"/>
    <property type="match status" value="1"/>
</dbReference>
<accession>A0A2V1H0A0</accession>
<evidence type="ECO:0000256" key="5">
    <source>
        <dbReference type="ARBA" id="ARBA00022946"/>
    </source>
</evidence>
<dbReference type="CDD" id="cd00038">
    <property type="entry name" value="CAP_ED"/>
    <property type="match status" value="1"/>
</dbReference>
<evidence type="ECO:0000256" key="3">
    <source>
        <dbReference type="ARBA" id="ARBA00022630"/>
    </source>
</evidence>
<evidence type="ECO:0000256" key="1">
    <source>
        <dbReference type="ARBA" id="ARBA00005272"/>
    </source>
</evidence>
<dbReference type="Pfam" id="PF22366">
    <property type="entry name" value="NDH2_C"/>
    <property type="match status" value="1"/>
</dbReference>
<dbReference type="InterPro" id="IPR054585">
    <property type="entry name" value="NDH2-like_C"/>
</dbReference>
<dbReference type="InterPro" id="IPR045024">
    <property type="entry name" value="NDH-2"/>
</dbReference>
<evidence type="ECO:0000256" key="7">
    <source>
        <dbReference type="ARBA" id="ARBA00023027"/>
    </source>
</evidence>
<evidence type="ECO:0000259" key="9">
    <source>
        <dbReference type="PROSITE" id="PS50042"/>
    </source>
</evidence>
<dbReference type="Gene3D" id="3.50.50.100">
    <property type="match status" value="1"/>
</dbReference>
<dbReference type="InterPro" id="IPR018490">
    <property type="entry name" value="cNMP-bd_dom_sf"/>
</dbReference>
<sequence>MARQKILVLGGGFGGVFCAKHLQKLLGKDHDIELVCENNYFVFQPLLPEVAAGTINAEDAVSPLRALLPGVKFRMADIRRIDHANQRVYVMQGRKRVMVPLSYDQLVIASGQQVDLSRFPGLQEHALRMKNLADAHRLRNHIINCLEHADVTHDPQLKRRLLTFIVAGGGFSGVETTGEMEEMLTRSLKFYPNITRAEIRIMLIEYLPRILPELPEKLADYTALQLKKRGIEMLLGVGIKSATGTMVETMDGQRLETATIVATIGNGPSQLLKALPVELERGKLATDSFFQVKGMERVWALGDAALIPLPEDKDGKPRFAPPTAQFASREALCLARNMQCLLTEKPLKPFDYKPLGSLASIGAYKAVGEMFGIKLSGTFAWILWRTFYLGMLPGGMTKLRVGINWFLDYCFPRTTVKFKQWSEPSARYLRFAQGDIVFYPGQIPEGFYTIVKGTLGVTMKGPDGQQFIKTMGKGEHLGERELLGQIPGQPSATTGAVTALEETTVLVMDRKDFRRFTKVFPALEQYFEEYIESHYPEYLKPVPIEDPQQKIAN</sequence>
<keyword evidence="5" id="KW-0809">Transit peptide</keyword>
<dbReference type="OrthoDB" id="9781621at2"/>
<comment type="catalytic activity">
    <reaction evidence="8">
        <text>a quinone + NADH + H(+) = a quinol + NAD(+)</text>
        <dbReference type="Rhea" id="RHEA:46160"/>
        <dbReference type="ChEBI" id="CHEBI:15378"/>
        <dbReference type="ChEBI" id="CHEBI:24646"/>
        <dbReference type="ChEBI" id="CHEBI:57540"/>
        <dbReference type="ChEBI" id="CHEBI:57945"/>
        <dbReference type="ChEBI" id="CHEBI:132124"/>
        <dbReference type="EC" id="1.6.5.9"/>
    </reaction>
</comment>